<name>A0A9J5Y512_SOLCO</name>
<evidence type="ECO:0000313" key="2">
    <source>
        <dbReference type="EMBL" id="KAG5594324.1"/>
    </source>
</evidence>
<keyword evidence="1" id="KW-1133">Transmembrane helix</keyword>
<keyword evidence="3" id="KW-1185">Reference proteome</keyword>
<gene>
    <name evidence="2" type="ORF">H5410_035556</name>
</gene>
<keyword evidence="1" id="KW-0812">Transmembrane</keyword>
<dbReference type="OrthoDB" id="1325308at2759"/>
<proteinExistence type="predicted"/>
<keyword evidence="1" id="KW-0472">Membrane</keyword>
<comment type="caution">
    <text evidence="2">The sequence shown here is derived from an EMBL/GenBank/DDBJ whole genome shotgun (WGS) entry which is preliminary data.</text>
</comment>
<dbReference type="Proteomes" id="UP000824120">
    <property type="component" value="Chromosome 7"/>
</dbReference>
<sequence length="84" mass="9274">MQDYVHAQKCRWQKDMIVGKKVTSGMGLANILSNVTSTASTGLDINIMEFVRNTKGDTIMIGLIMLAIATLLAINHKEHQSLKD</sequence>
<evidence type="ECO:0000256" key="1">
    <source>
        <dbReference type="SAM" id="Phobius"/>
    </source>
</evidence>
<protein>
    <submittedName>
        <fullName evidence="2">Uncharacterized protein</fullName>
    </submittedName>
</protein>
<feature type="transmembrane region" description="Helical" evidence="1">
    <location>
        <begin position="58"/>
        <end position="74"/>
    </location>
</feature>
<evidence type="ECO:0000313" key="3">
    <source>
        <dbReference type="Proteomes" id="UP000824120"/>
    </source>
</evidence>
<reference evidence="2 3" key="1">
    <citation type="submission" date="2020-09" db="EMBL/GenBank/DDBJ databases">
        <title>De no assembly of potato wild relative species, Solanum commersonii.</title>
        <authorList>
            <person name="Cho K."/>
        </authorList>
    </citation>
    <scope>NUCLEOTIDE SEQUENCE [LARGE SCALE GENOMIC DNA]</scope>
    <source>
        <strain evidence="2">LZ3.2</strain>
        <tissue evidence="2">Leaf</tissue>
    </source>
</reference>
<accession>A0A9J5Y512</accession>
<dbReference type="AlphaFoldDB" id="A0A9J5Y512"/>
<dbReference type="EMBL" id="JACXVP010000007">
    <property type="protein sequence ID" value="KAG5594324.1"/>
    <property type="molecule type" value="Genomic_DNA"/>
</dbReference>
<organism evidence="2 3">
    <name type="scientific">Solanum commersonii</name>
    <name type="common">Commerson's wild potato</name>
    <name type="synonym">Commerson's nightshade</name>
    <dbReference type="NCBI Taxonomy" id="4109"/>
    <lineage>
        <taxon>Eukaryota</taxon>
        <taxon>Viridiplantae</taxon>
        <taxon>Streptophyta</taxon>
        <taxon>Embryophyta</taxon>
        <taxon>Tracheophyta</taxon>
        <taxon>Spermatophyta</taxon>
        <taxon>Magnoliopsida</taxon>
        <taxon>eudicotyledons</taxon>
        <taxon>Gunneridae</taxon>
        <taxon>Pentapetalae</taxon>
        <taxon>asterids</taxon>
        <taxon>lamiids</taxon>
        <taxon>Solanales</taxon>
        <taxon>Solanaceae</taxon>
        <taxon>Solanoideae</taxon>
        <taxon>Solaneae</taxon>
        <taxon>Solanum</taxon>
    </lineage>
</organism>